<evidence type="ECO:0000259" key="3">
    <source>
        <dbReference type="Pfam" id="PF10145"/>
    </source>
</evidence>
<feature type="domain" description="Phage tail tape measure protein" evidence="3">
    <location>
        <begin position="94"/>
        <end position="298"/>
    </location>
</feature>
<dbReference type="EMBL" id="JBHUKR010000022">
    <property type="protein sequence ID" value="MFD2421676.1"/>
    <property type="molecule type" value="Genomic_DNA"/>
</dbReference>
<keyword evidence="2" id="KW-1133">Transmembrane helix</keyword>
<reference evidence="5" key="1">
    <citation type="journal article" date="2019" name="Int. J. Syst. Evol. Microbiol.">
        <title>The Global Catalogue of Microorganisms (GCM) 10K type strain sequencing project: providing services to taxonomists for standard genome sequencing and annotation.</title>
        <authorList>
            <consortium name="The Broad Institute Genomics Platform"/>
            <consortium name="The Broad Institute Genome Sequencing Center for Infectious Disease"/>
            <person name="Wu L."/>
            <person name="Ma J."/>
        </authorList>
    </citation>
    <scope>NUCLEOTIDE SEQUENCE [LARGE SCALE GENOMIC DNA]</scope>
    <source>
        <strain evidence="5">CGMCC 4.7645</strain>
    </source>
</reference>
<organism evidence="4 5">
    <name type="scientific">Amycolatopsis pigmentata</name>
    <dbReference type="NCBI Taxonomy" id="450801"/>
    <lineage>
        <taxon>Bacteria</taxon>
        <taxon>Bacillati</taxon>
        <taxon>Actinomycetota</taxon>
        <taxon>Actinomycetes</taxon>
        <taxon>Pseudonocardiales</taxon>
        <taxon>Pseudonocardiaceae</taxon>
        <taxon>Amycolatopsis</taxon>
    </lineage>
</organism>
<evidence type="ECO:0000313" key="4">
    <source>
        <dbReference type="EMBL" id="MFD2421676.1"/>
    </source>
</evidence>
<feature type="transmembrane region" description="Helical" evidence="2">
    <location>
        <begin position="425"/>
        <end position="444"/>
    </location>
</feature>
<sequence length="806" mass="85762">MAADSLLPPVIAVLTANISEFTAKMGEAKGQMAEVEGSSSKMGALGKTALLGLAAGAVAVGVESVKMASSFQSTMELIATQAHAGQQEVDNMSKAVLDLAPTVGIGPEKLAEGLYHVESTGLRGQEAMDVLKASAQEAALGMADFDSVTYAMSGVMSIAMGDVKNAADGVAYLNTIVGTGDMRMQDLANAIGTGVLPVFKVAGLGMRDFGAAITVMTDNAMPAEVAANHLKTAVQLLQNQSKPAEEALKSIGIAQGQLANDLRKPDGFLVAIEDVKKHLEESGKTASEQGQILSKAFGGARSAATIEEFVSELDKLKGKYGEMGTVGERAAQQQRDWENTQATFAQKMKEVGAQFQVWAIQIGQVLLPILSKLASWFMGSVSWLGSHKDVLIAIGSVAIPILAMGLWSLVAATWAWTAALLANPVTWVVLAIAAIIFGIIELILHFKQVKEFLAPFGAWVKAEVIDPIIRAWNALLNFLRPVAAWINSNVVQPAIRAWQSLVDWARKLWPDIAKIVDEVAGRLRAIWNAIWPVLKAAFEAFVAGFKAAWEPLKAYWSDIWDFIKDTFKFAWDIVVAVFKGVWQIISGVVKGIISEVKGIIDFVVGIFSGDWSRAWNGIKEVFGGVWDFIKGVLGGAWTIITGVFSGAARWLVNAGWDIIRGLWDGISAAGSWLWGMVKSWAGSVMDGIKSFFGIASPSTITHEMGQFLVQGLANGILANTHVAVGATTALVRNVLGAASGLNMSGTVDVTGQGSVSPLTAGTGATTGQQIQVNITMNPRDVERFMRQGTLRYNLRNSSNGLSVGVA</sequence>
<keyword evidence="2" id="KW-0812">Transmembrane</keyword>
<accession>A0ABW5G670</accession>
<gene>
    <name evidence="4" type="ORF">ACFSXZ_35625</name>
</gene>
<evidence type="ECO:0000256" key="1">
    <source>
        <dbReference type="ARBA" id="ARBA00022612"/>
    </source>
</evidence>
<protein>
    <submittedName>
        <fullName evidence="4">Phage tail tape measure protein</fullName>
    </submittedName>
</protein>
<dbReference type="PANTHER" id="PTHR37813">
    <property type="entry name" value="FELS-2 PROPHAGE PROTEIN"/>
    <property type="match status" value="1"/>
</dbReference>
<comment type="caution">
    <text evidence="4">The sequence shown here is derived from an EMBL/GenBank/DDBJ whole genome shotgun (WGS) entry which is preliminary data.</text>
</comment>
<dbReference type="InterPro" id="IPR010090">
    <property type="entry name" value="Phage_tape_meas"/>
</dbReference>
<evidence type="ECO:0000313" key="5">
    <source>
        <dbReference type="Proteomes" id="UP001597417"/>
    </source>
</evidence>
<dbReference type="Pfam" id="PF10145">
    <property type="entry name" value="PhageMin_Tail"/>
    <property type="match status" value="1"/>
</dbReference>
<keyword evidence="5" id="KW-1185">Reference proteome</keyword>
<dbReference type="NCBIfam" id="TIGR01760">
    <property type="entry name" value="tape_meas_TP901"/>
    <property type="match status" value="1"/>
</dbReference>
<feature type="transmembrane region" description="Helical" evidence="2">
    <location>
        <begin position="390"/>
        <end position="419"/>
    </location>
</feature>
<name>A0ABW5G670_9PSEU</name>
<evidence type="ECO:0000256" key="2">
    <source>
        <dbReference type="SAM" id="Phobius"/>
    </source>
</evidence>
<keyword evidence="1" id="KW-1188">Viral release from host cell</keyword>
<dbReference type="Proteomes" id="UP001597417">
    <property type="component" value="Unassembled WGS sequence"/>
</dbReference>
<dbReference type="PANTHER" id="PTHR37813:SF1">
    <property type="entry name" value="FELS-2 PROPHAGE PROTEIN"/>
    <property type="match status" value="1"/>
</dbReference>
<dbReference type="RefSeq" id="WP_378270390.1">
    <property type="nucleotide sequence ID" value="NZ_JBHUKR010000022.1"/>
</dbReference>
<proteinExistence type="predicted"/>
<keyword evidence="2" id="KW-0472">Membrane</keyword>